<dbReference type="STRING" id="7757.ENSPMAP00000003087"/>
<dbReference type="Ensembl" id="ENSPMAT00000003102.1">
    <property type="protein sequence ID" value="ENSPMAP00000003087.1"/>
    <property type="gene ID" value="ENSPMAG00000002837.1"/>
</dbReference>
<dbReference type="Pfam" id="PF00454">
    <property type="entry name" value="PI3_PI4_kinase"/>
    <property type="match status" value="1"/>
</dbReference>
<dbReference type="GO" id="GO:0000124">
    <property type="term" value="C:SAGA complex"/>
    <property type="evidence" value="ECO:0007669"/>
    <property type="project" value="TreeGrafter"/>
</dbReference>
<feature type="domain" description="FAT" evidence="3">
    <location>
        <begin position="1"/>
        <end position="141"/>
    </location>
</feature>
<proteinExistence type="predicted"/>
<dbReference type="GeneTree" id="ENSGT00390000017961"/>
<dbReference type="InterPro" id="IPR014009">
    <property type="entry name" value="PIK_FAT"/>
</dbReference>
<evidence type="ECO:0000259" key="2">
    <source>
        <dbReference type="PROSITE" id="PS50290"/>
    </source>
</evidence>
<sequence>RSEEANKAFSAAVQMHDVLVNPTMWGDYLEAVFVKERQLHLGVYAIACYLHACRHQNEHKSRKYLAKVLWLLSFDDEKNTLAEAVDKYCVGVPPIQWVAWIPQLLTCLVCSEGKLLLNLISTVGRVYPQAVYFPIRTLYLTLKIEQRERYKSGAGRHQHRSVGSQQVPGSSPDPGPIRATAPMWRCSRIMHMQRELHPTLLSSLEGIVDQMVWFRENWHEEVLRQLQQGLAKCYSVAFETRGGVTEARITPHTLNFVKKLVSTFGVGLENVSNVSTIFSSAASESLARRAQATAQDPVFQQLKGQFTTDFDFNVPGSTKLHNLISKLKKWIKVLEARTKLLPKFFLIEEKCRFLSNFSAQTAEVEIPGECLLPKPTHYYIKIARSALAVVSPCVCSTFAPKVNPGGGGVNSRCSVHDGDSVGSVKIISLLRKETAKRHLLFTVPRVVAVSPQMRLVEDNPSSLSLLEIYRQRCAKKGMEHDNPISRYYERLATVQARGTQVSHQVLRDILKEVQANMVPRGMLKEWALHTFPSATDYWTFRKMFTVQLALLGFAEFVLHLNRLNPEMIQIAQ</sequence>
<evidence type="ECO:0000313" key="4">
    <source>
        <dbReference type="Ensembl" id="ENSPMAP00000003087.1"/>
    </source>
</evidence>
<reference evidence="4" key="2">
    <citation type="submission" date="2025-09" db="UniProtKB">
        <authorList>
            <consortium name="Ensembl"/>
        </authorList>
    </citation>
    <scope>IDENTIFICATION</scope>
</reference>
<dbReference type="GO" id="GO:0006355">
    <property type="term" value="P:regulation of DNA-templated transcription"/>
    <property type="evidence" value="ECO:0007669"/>
    <property type="project" value="TreeGrafter"/>
</dbReference>
<dbReference type="InterPro" id="IPR011009">
    <property type="entry name" value="Kinase-like_dom_sf"/>
</dbReference>
<protein>
    <submittedName>
        <fullName evidence="4">Uncharacterized protein</fullName>
    </submittedName>
</protein>
<evidence type="ECO:0000256" key="1">
    <source>
        <dbReference type="SAM" id="MobiDB-lite"/>
    </source>
</evidence>
<dbReference type="Pfam" id="PF02259">
    <property type="entry name" value="FAT"/>
    <property type="match status" value="1"/>
</dbReference>
<feature type="domain" description="PI3K/PI4K catalytic" evidence="2">
    <location>
        <begin position="366"/>
        <end position="572"/>
    </location>
</feature>
<dbReference type="InterPro" id="IPR003151">
    <property type="entry name" value="PIK-rel_kinase_FAT"/>
</dbReference>
<dbReference type="PANTHER" id="PTHR11139">
    <property type="entry name" value="ATAXIA TELANGIECTASIA MUTATED ATM -RELATED"/>
    <property type="match status" value="1"/>
</dbReference>
<organism evidence="4">
    <name type="scientific">Petromyzon marinus</name>
    <name type="common">Sea lamprey</name>
    <dbReference type="NCBI Taxonomy" id="7757"/>
    <lineage>
        <taxon>Eukaryota</taxon>
        <taxon>Metazoa</taxon>
        <taxon>Chordata</taxon>
        <taxon>Craniata</taxon>
        <taxon>Vertebrata</taxon>
        <taxon>Cyclostomata</taxon>
        <taxon>Hyperoartia</taxon>
        <taxon>Petromyzontiformes</taxon>
        <taxon>Petromyzontidae</taxon>
        <taxon>Petromyzon</taxon>
    </lineage>
</organism>
<dbReference type="SUPFAM" id="SSF56112">
    <property type="entry name" value="Protein kinase-like (PK-like)"/>
    <property type="match status" value="1"/>
</dbReference>
<dbReference type="GO" id="GO:0035267">
    <property type="term" value="C:NuA4 histone acetyltransferase complex"/>
    <property type="evidence" value="ECO:0007669"/>
    <property type="project" value="TreeGrafter"/>
</dbReference>
<dbReference type="PROSITE" id="PS51189">
    <property type="entry name" value="FAT"/>
    <property type="match status" value="1"/>
</dbReference>
<dbReference type="AlphaFoldDB" id="S4RD05"/>
<name>S4RD05_PETMA</name>
<accession>S4RD05</accession>
<reference evidence="4" key="1">
    <citation type="submission" date="2025-08" db="UniProtKB">
        <authorList>
            <consortium name="Ensembl"/>
        </authorList>
    </citation>
    <scope>IDENTIFICATION</scope>
</reference>
<dbReference type="GO" id="GO:0006281">
    <property type="term" value="P:DNA repair"/>
    <property type="evidence" value="ECO:0007669"/>
    <property type="project" value="TreeGrafter"/>
</dbReference>
<feature type="region of interest" description="Disordered" evidence="1">
    <location>
        <begin position="153"/>
        <end position="177"/>
    </location>
</feature>
<dbReference type="GO" id="GO:0005634">
    <property type="term" value="C:nucleus"/>
    <property type="evidence" value="ECO:0007669"/>
    <property type="project" value="TreeGrafter"/>
</dbReference>
<dbReference type="InterPro" id="IPR050517">
    <property type="entry name" value="DDR_Repair_Kinase"/>
</dbReference>
<dbReference type="InterPro" id="IPR000403">
    <property type="entry name" value="PI3/4_kinase_cat_dom"/>
</dbReference>
<dbReference type="HOGENOM" id="CLU_025965_0_0_1"/>
<dbReference type="PANTHER" id="PTHR11139:SF1">
    <property type="entry name" value="TRANSFORMATION_TRANSCRIPTION DOMAIN-ASSOCIATED PROTEIN"/>
    <property type="match status" value="1"/>
</dbReference>
<dbReference type="OMA" id="SEGWISW"/>
<evidence type="ECO:0000259" key="3">
    <source>
        <dbReference type="PROSITE" id="PS51189"/>
    </source>
</evidence>
<dbReference type="PROSITE" id="PS50290">
    <property type="entry name" value="PI3_4_KINASE_3"/>
    <property type="match status" value="1"/>
</dbReference>